<keyword evidence="3 9" id="KW-0645">Protease</keyword>
<comment type="similarity">
    <text evidence="8">Belongs to the peptidase M28 family. M28E subfamily.</text>
</comment>
<dbReference type="GO" id="GO:0046872">
    <property type="term" value="F:metal ion binding"/>
    <property type="evidence" value="ECO:0007669"/>
    <property type="project" value="UniProtKB-KW"/>
</dbReference>
<accession>A0A166DBY6</accession>
<dbReference type="Gene3D" id="3.40.630.10">
    <property type="entry name" value="Zn peptidases"/>
    <property type="match status" value="1"/>
</dbReference>
<keyword evidence="12" id="KW-1185">Reference proteome</keyword>
<evidence type="ECO:0000256" key="9">
    <source>
        <dbReference type="RuleBase" id="RU361240"/>
    </source>
</evidence>
<dbReference type="PANTHER" id="PTHR12147:SF56">
    <property type="entry name" value="AMINOPEPTIDASE YDR415C-RELATED"/>
    <property type="match status" value="1"/>
</dbReference>
<keyword evidence="6 9" id="KW-0378">Hydrolase</keyword>
<dbReference type="GO" id="GO:0008235">
    <property type="term" value="F:metalloexopeptidase activity"/>
    <property type="evidence" value="ECO:0007669"/>
    <property type="project" value="InterPro"/>
</dbReference>
<proteinExistence type="inferred from homology"/>
<dbReference type="OrthoDB" id="2214at2759"/>
<evidence type="ECO:0000256" key="6">
    <source>
        <dbReference type="ARBA" id="ARBA00022801"/>
    </source>
</evidence>
<keyword evidence="5 9" id="KW-0732">Signal</keyword>
<evidence type="ECO:0000313" key="12">
    <source>
        <dbReference type="Proteomes" id="UP000076532"/>
    </source>
</evidence>
<gene>
    <name evidence="11" type="ORF">FIBSPDRAFT_105793</name>
</gene>
<evidence type="ECO:0000313" key="11">
    <source>
        <dbReference type="EMBL" id="KZP14543.1"/>
    </source>
</evidence>
<evidence type="ECO:0000259" key="10">
    <source>
        <dbReference type="Pfam" id="PF04389"/>
    </source>
</evidence>
<dbReference type="InterPro" id="IPR045175">
    <property type="entry name" value="M28_fam"/>
</dbReference>
<evidence type="ECO:0000256" key="3">
    <source>
        <dbReference type="ARBA" id="ARBA00022670"/>
    </source>
</evidence>
<protein>
    <recommendedName>
        <fullName evidence="9">Peptide hydrolase</fullName>
        <ecNumber evidence="9">3.4.-.-</ecNumber>
    </recommendedName>
</protein>
<dbReference type="SUPFAM" id="SSF53187">
    <property type="entry name" value="Zn-dependent exopeptidases"/>
    <property type="match status" value="1"/>
</dbReference>
<evidence type="ECO:0000256" key="2">
    <source>
        <dbReference type="ARBA" id="ARBA00022438"/>
    </source>
</evidence>
<evidence type="ECO:0000256" key="1">
    <source>
        <dbReference type="ARBA" id="ARBA00001947"/>
    </source>
</evidence>
<comment type="cofactor">
    <cofactor evidence="1">
        <name>Zn(2+)</name>
        <dbReference type="ChEBI" id="CHEBI:29105"/>
    </cofactor>
</comment>
<feature type="domain" description="Peptidase M28" evidence="10">
    <location>
        <begin position="228"/>
        <end position="430"/>
    </location>
</feature>
<dbReference type="EC" id="3.4.-.-" evidence="9"/>
<dbReference type="STRING" id="436010.A0A166DBY6"/>
<evidence type="ECO:0000256" key="7">
    <source>
        <dbReference type="ARBA" id="ARBA00022833"/>
    </source>
</evidence>
<keyword evidence="4 9" id="KW-0479">Metal-binding</keyword>
<name>A0A166DBY6_9AGAM</name>
<evidence type="ECO:0000256" key="5">
    <source>
        <dbReference type="ARBA" id="ARBA00022729"/>
    </source>
</evidence>
<dbReference type="PANTHER" id="PTHR12147">
    <property type="entry name" value="METALLOPEPTIDASE M28 FAMILY MEMBER"/>
    <property type="match status" value="1"/>
</dbReference>
<keyword evidence="7 9" id="KW-0862">Zinc</keyword>
<feature type="signal peptide" evidence="9">
    <location>
        <begin position="1"/>
        <end position="23"/>
    </location>
</feature>
<evidence type="ECO:0000256" key="8">
    <source>
        <dbReference type="ARBA" id="ARBA00043962"/>
    </source>
</evidence>
<evidence type="ECO:0000256" key="4">
    <source>
        <dbReference type="ARBA" id="ARBA00022723"/>
    </source>
</evidence>
<organism evidence="11 12">
    <name type="scientific">Athelia psychrophila</name>
    <dbReference type="NCBI Taxonomy" id="1759441"/>
    <lineage>
        <taxon>Eukaryota</taxon>
        <taxon>Fungi</taxon>
        <taxon>Dikarya</taxon>
        <taxon>Basidiomycota</taxon>
        <taxon>Agaricomycotina</taxon>
        <taxon>Agaricomycetes</taxon>
        <taxon>Agaricomycetidae</taxon>
        <taxon>Atheliales</taxon>
        <taxon>Atheliaceae</taxon>
        <taxon>Athelia</taxon>
    </lineage>
</organism>
<dbReference type="EMBL" id="KV417616">
    <property type="protein sequence ID" value="KZP14543.1"/>
    <property type="molecule type" value="Genomic_DNA"/>
</dbReference>
<dbReference type="Pfam" id="PF04389">
    <property type="entry name" value="Peptidase_M28"/>
    <property type="match status" value="1"/>
</dbReference>
<dbReference type="Proteomes" id="UP000076532">
    <property type="component" value="Unassembled WGS sequence"/>
</dbReference>
<dbReference type="InterPro" id="IPR007484">
    <property type="entry name" value="Peptidase_M28"/>
</dbReference>
<reference evidence="11 12" key="1">
    <citation type="journal article" date="2016" name="Mol. Biol. Evol.">
        <title>Comparative Genomics of Early-Diverging Mushroom-Forming Fungi Provides Insights into the Origins of Lignocellulose Decay Capabilities.</title>
        <authorList>
            <person name="Nagy L.G."/>
            <person name="Riley R."/>
            <person name="Tritt A."/>
            <person name="Adam C."/>
            <person name="Daum C."/>
            <person name="Floudas D."/>
            <person name="Sun H."/>
            <person name="Yadav J.S."/>
            <person name="Pangilinan J."/>
            <person name="Larsson K.H."/>
            <person name="Matsuura K."/>
            <person name="Barry K."/>
            <person name="Labutti K."/>
            <person name="Kuo R."/>
            <person name="Ohm R.A."/>
            <person name="Bhattacharya S.S."/>
            <person name="Shirouzu T."/>
            <person name="Yoshinaga Y."/>
            <person name="Martin F.M."/>
            <person name="Grigoriev I.V."/>
            <person name="Hibbett D.S."/>
        </authorList>
    </citation>
    <scope>NUCLEOTIDE SEQUENCE [LARGE SCALE GENOMIC DNA]</scope>
    <source>
        <strain evidence="11 12">CBS 109695</strain>
    </source>
</reference>
<feature type="chain" id="PRO_5007748744" description="Peptide hydrolase" evidence="9">
    <location>
        <begin position="24"/>
        <end position="446"/>
    </location>
</feature>
<keyword evidence="2" id="KW-0031">Aminopeptidase</keyword>
<dbReference type="GO" id="GO:0006508">
    <property type="term" value="P:proteolysis"/>
    <property type="evidence" value="ECO:0007669"/>
    <property type="project" value="UniProtKB-KW"/>
</dbReference>
<dbReference type="GO" id="GO:0004177">
    <property type="term" value="F:aminopeptidase activity"/>
    <property type="evidence" value="ECO:0007669"/>
    <property type="project" value="UniProtKB-KW"/>
</dbReference>
<dbReference type="AlphaFoldDB" id="A0A166DBY6"/>
<dbReference type="PROSITE" id="PS51257">
    <property type="entry name" value="PROKAR_LIPOPROTEIN"/>
    <property type="match status" value="1"/>
</dbReference>
<sequence length="446" mass="48822">MRTNFACILSTLSLACLLSLILAQEVPLALQSDHTASPLSLLTPPGVSAVDGVSNFIMNSMSPSQREEIMLKLWEQQDVVEVMKMTGHGAGLDEQRILDVFGQGVMIASEGDKLRLKKDGYSFMDITDHQDLGELNKQRLRTAAVSPTLTINAKSTVDAMTAELNTRHLREDLEVLSSFWTRNYYTHWGLRSSNWIHDQVEKVLATSPTAAVKTSVSKFSHVFLQNTIIARLERSDDTSEDKQIIILSAHQDSLNYLLPFYRAPGADDDGSGSVTILQVLRSLIEQSFVPPPNIAVEFHWFAAEEGGLLGSQAVASAYEKADKTVKGMLHMDMTAFVKKGSKPIIGFFDSQVNANLTTFATQLVESYIPLSWGYTGCGASCGSDHMSFNKAGFPVAFATEGLFEDGPQNIHTAGDDMDNDGQFSLDHMLEFVKLGIAFVAELAASP</sequence>